<feature type="chain" id="PRO_5020299013" evidence="4">
    <location>
        <begin position="28"/>
        <end position="322"/>
    </location>
</feature>
<organism evidence="6 7">
    <name type="scientific">Maritalea mobilis</name>
    <dbReference type="NCBI Taxonomy" id="483324"/>
    <lineage>
        <taxon>Bacteria</taxon>
        <taxon>Pseudomonadati</taxon>
        <taxon>Pseudomonadota</taxon>
        <taxon>Alphaproteobacteria</taxon>
        <taxon>Hyphomicrobiales</taxon>
        <taxon>Devosiaceae</taxon>
        <taxon>Maritalea</taxon>
    </lineage>
</organism>
<keyword evidence="6" id="KW-0813">Transport</keyword>
<evidence type="ECO:0000313" key="6">
    <source>
        <dbReference type="EMBL" id="TDQ66035.1"/>
    </source>
</evidence>
<dbReference type="InterPro" id="IPR025997">
    <property type="entry name" value="SBP_2_dom"/>
</dbReference>
<accession>A0A4R6VZH2</accession>
<evidence type="ECO:0000256" key="3">
    <source>
        <dbReference type="ARBA" id="ARBA00022729"/>
    </source>
</evidence>
<dbReference type="PROSITE" id="PS51318">
    <property type="entry name" value="TAT"/>
    <property type="match status" value="1"/>
</dbReference>
<dbReference type="Pfam" id="PF13407">
    <property type="entry name" value="Peripla_BP_4"/>
    <property type="match status" value="1"/>
</dbReference>
<dbReference type="PANTHER" id="PTHR46847:SF1">
    <property type="entry name" value="D-ALLOSE-BINDING PERIPLASMIC PROTEIN-RELATED"/>
    <property type="match status" value="1"/>
</dbReference>
<feature type="signal peptide" evidence="4">
    <location>
        <begin position="1"/>
        <end position="27"/>
    </location>
</feature>
<keyword evidence="7" id="KW-1185">Reference proteome</keyword>
<dbReference type="OrthoDB" id="3837830at2"/>
<comment type="caution">
    <text evidence="6">The sequence shown here is derived from an EMBL/GenBank/DDBJ whole genome shotgun (WGS) entry which is preliminary data.</text>
</comment>
<evidence type="ECO:0000313" key="7">
    <source>
        <dbReference type="Proteomes" id="UP000295391"/>
    </source>
</evidence>
<gene>
    <name evidence="6" type="ORF">ATL17_0020</name>
</gene>
<dbReference type="EMBL" id="SNYR01000001">
    <property type="protein sequence ID" value="TDQ66035.1"/>
    <property type="molecule type" value="Genomic_DNA"/>
</dbReference>
<dbReference type="AlphaFoldDB" id="A0A4R6VZH2"/>
<dbReference type="InterPro" id="IPR028082">
    <property type="entry name" value="Peripla_BP_I"/>
</dbReference>
<dbReference type="PANTHER" id="PTHR46847">
    <property type="entry name" value="D-ALLOSE-BINDING PERIPLASMIC PROTEIN-RELATED"/>
    <property type="match status" value="1"/>
</dbReference>
<feature type="domain" description="Periplasmic binding protein" evidence="5">
    <location>
        <begin position="38"/>
        <end position="290"/>
    </location>
</feature>
<dbReference type="GO" id="GO:0030246">
    <property type="term" value="F:carbohydrate binding"/>
    <property type="evidence" value="ECO:0007669"/>
    <property type="project" value="UniProtKB-ARBA"/>
</dbReference>
<dbReference type="Gene3D" id="3.40.50.2300">
    <property type="match status" value="2"/>
</dbReference>
<dbReference type="Proteomes" id="UP000295391">
    <property type="component" value="Unassembled WGS sequence"/>
</dbReference>
<protein>
    <submittedName>
        <fullName evidence="6">Simple sugar transport system substrate-binding protein</fullName>
    </submittedName>
</protein>
<sequence>MDKSKRNFLVMAALAAGVSLTGTSAYAEGKSIAGIVFQQDQYMRGVQIGMEKATAESDDQLLSANSDSKLEKEAQLIDTYIARGVDAIAVTPLSADASMTALKKARDAGVIVVTFGTTVNGDIAQASVTSSNTDIGIGTGKAAVEFLKELGGGEKVKIGTLAFKSLLPEQSDGRVNGFLSQVEDYVDVVSAQDAWLAEKAVAVASDMLTANPDIQVLYAANEGGTVGAVQAVKRAGLEGKVFVFGTDGSEQLANMLLDDDNVLQAVTAQQPLEVGRLAIDAAIKLIDGEEVEKDISVPVLPLQRIDPEGVNAFKEGLKALTN</sequence>
<comment type="subcellular location">
    <subcellularLocation>
        <location evidence="1">Cell envelope</location>
    </subcellularLocation>
</comment>
<reference evidence="6 7" key="1">
    <citation type="submission" date="2019-03" db="EMBL/GenBank/DDBJ databases">
        <title>Genomic Encyclopedia of Type Strains, Phase III (KMG-III): the genomes of soil and plant-associated and newly described type strains.</title>
        <authorList>
            <person name="Whitman W."/>
        </authorList>
    </citation>
    <scope>NUCLEOTIDE SEQUENCE [LARGE SCALE GENOMIC DNA]</scope>
    <source>
        <strain evidence="6 7">CGMCC 1.7002</strain>
    </source>
</reference>
<keyword evidence="3 4" id="KW-0732">Signal</keyword>
<proteinExistence type="inferred from homology"/>
<dbReference type="InterPro" id="IPR006311">
    <property type="entry name" value="TAT_signal"/>
</dbReference>
<name>A0A4R6VZH2_9HYPH</name>
<evidence type="ECO:0000256" key="1">
    <source>
        <dbReference type="ARBA" id="ARBA00004196"/>
    </source>
</evidence>
<dbReference type="RefSeq" id="WP_133570760.1">
    <property type="nucleotide sequence ID" value="NZ_SNYR01000001.1"/>
</dbReference>
<evidence type="ECO:0000259" key="5">
    <source>
        <dbReference type="Pfam" id="PF13407"/>
    </source>
</evidence>
<dbReference type="SUPFAM" id="SSF53822">
    <property type="entry name" value="Periplasmic binding protein-like I"/>
    <property type="match status" value="1"/>
</dbReference>
<comment type="similarity">
    <text evidence="2">Belongs to the bacterial solute-binding protein 2 family.</text>
</comment>
<evidence type="ECO:0000256" key="4">
    <source>
        <dbReference type="SAM" id="SignalP"/>
    </source>
</evidence>
<keyword evidence="6" id="KW-0762">Sugar transport</keyword>
<dbReference type="GO" id="GO:0030313">
    <property type="term" value="C:cell envelope"/>
    <property type="evidence" value="ECO:0007669"/>
    <property type="project" value="UniProtKB-SubCell"/>
</dbReference>
<evidence type="ECO:0000256" key="2">
    <source>
        <dbReference type="ARBA" id="ARBA00007639"/>
    </source>
</evidence>